<keyword evidence="3" id="KW-1185">Reference proteome</keyword>
<reference evidence="2 3" key="1">
    <citation type="submission" date="2023-06" db="EMBL/GenBank/DDBJ databases">
        <authorList>
            <person name="Yushchuk O."/>
            <person name="Binda E."/>
            <person name="Ruckert-Reed C."/>
            <person name="Fedorenko V."/>
            <person name="Kalinowski J."/>
            <person name="Marinelli F."/>
        </authorList>
    </citation>
    <scope>NUCLEOTIDE SEQUENCE [LARGE SCALE GENOMIC DNA]</scope>
    <source>
        <strain evidence="2 3">NRRL 3884</strain>
    </source>
</reference>
<protein>
    <recommendedName>
        <fullName evidence="4">HNH domain-containing protein</fullName>
    </recommendedName>
</protein>
<evidence type="ECO:0000313" key="3">
    <source>
        <dbReference type="Proteomes" id="UP001240150"/>
    </source>
</evidence>
<dbReference type="RefSeq" id="WP_284920016.1">
    <property type="nucleotide sequence ID" value="NZ_CP126980.1"/>
</dbReference>
<evidence type="ECO:0008006" key="4">
    <source>
        <dbReference type="Google" id="ProtNLM"/>
    </source>
</evidence>
<accession>A0ABY8WLB7</accession>
<name>A0ABY8WLB7_9ACTN</name>
<proteinExistence type="predicted"/>
<gene>
    <name evidence="2" type="ORF">ACTOB_002239</name>
</gene>
<sequence>MYDLATDFDVHNPANLAPICRPCNLAKSDRQPGSMLVGVILSKAADKKANVIRRVLRFSADTKRSADAAIADSQITNPVEIAARIRELSDRQATTSSNWRHDFQTMPGGITVRFTPADAQESPPNEPLPPIFDFPESDPQAVHAEQRLADLANFGGEIAVAGHYLAQPADGIGPSWAGVIGLDGPDDQVLVTVGQTQLSPGTNYQLAVVSASGTVKQRLQLHPAVVFRGHHGGRILLHDGAGIFTAHLQTARNESGEVIHVNVNANDFAGHYPYAVRSSVDLFLQAEATDRLELRLNNQCIGDLLDGDPAERAGALQHLRKDAEIIAALERVQAHAGEPFTIPEELPADECADLLAAARLLDGKAARVPSSTVTLTIYADCIEDFLQAVLASVPGDLTMLNADYNITCASHQINIGRAAIRATQVTLTNTDELRAAIGSGVDVVARFKCVEGTNIYATLMQPDDDIHTTPDSLFSAPHHISSPPPNPEASAA</sequence>
<dbReference type="EMBL" id="CP126980">
    <property type="protein sequence ID" value="WIM98635.1"/>
    <property type="molecule type" value="Genomic_DNA"/>
</dbReference>
<dbReference type="Proteomes" id="UP001240150">
    <property type="component" value="Chromosome"/>
</dbReference>
<organism evidence="2 3">
    <name type="scientific">Actinoplanes oblitus</name>
    <dbReference type="NCBI Taxonomy" id="3040509"/>
    <lineage>
        <taxon>Bacteria</taxon>
        <taxon>Bacillati</taxon>
        <taxon>Actinomycetota</taxon>
        <taxon>Actinomycetes</taxon>
        <taxon>Micromonosporales</taxon>
        <taxon>Micromonosporaceae</taxon>
        <taxon>Actinoplanes</taxon>
    </lineage>
</organism>
<feature type="compositionally biased region" description="Pro residues" evidence="1">
    <location>
        <begin position="482"/>
        <end position="492"/>
    </location>
</feature>
<evidence type="ECO:0000313" key="2">
    <source>
        <dbReference type="EMBL" id="WIM98635.1"/>
    </source>
</evidence>
<evidence type="ECO:0000256" key="1">
    <source>
        <dbReference type="SAM" id="MobiDB-lite"/>
    </source>
</evidence>
<feature type="region of interest" description="Disordered" evidence="1">
    <location>
        <begin position="467"/>
        <end position="492"/>
    </location>
</feature>